<comment type="similarity">
    <text evidence="1">Belongs to the FAD-dependent oxidoreductase family.</text>
</comment>
<dbReference type="PANTHER" id="PTHR43735">
    <property type="entry name" value="APOPTOSIS-INDUCING FACTOR 1"/>
    <property type="match status" value="1"/>
</dbReference>
<evidence type="ECO:0000256" key="2">
    <source>
        <dbReference type="ARBA" id="ARBA00022630"/>
    </source>
</evidence>
<reference evidence="6" key="1">
    <citation type="submission" date="2021-01" db="EMBL/GenBank/DDBJ databases">
        <authorList>
            <person name="Corre E."/>
            <person name="Pelletier E."/>
            <person name="Niang G."/>
            <person name="Scheremetjew M."/>
            <person name="Finn R."/>
            <person name="Kale V."/>
            <person name="Holt S."/>
            <person name="Cochrane G."/>
            <person name="Meng A."/>
            <person name="Brown T."/>
            <person name="Cohen L."/>
        </authorList>
    </citation>
    <scope>NUCLEOTIDE SEQUENCE</scope>
    <source>
        <strain evidence="6">NIES-2562</strain>
    </source>
</reference>
<name>A0A7S3D035_9EUKA</name>
<feature type="domain" description="FAD/NAD(P)-binding" evidence="5">
    <location>
        <begin position="10"/>
        <end position="280"/>
    </location>
</feature>
<dbReference type="GO" id="GO:0050660">
    <property type="term" value="F:flavin adenine dinucleotide binding"/>
    <property type="evidence" value="ECO:0007669"/>
    <property type="project" value="TreeGrafter"/>
</dbReference>
<keyword evidence="4" id="KW-0560">Oxidoreductase</keyword>
<proteinExistence type="inferred from homology"/>
<gene>
    <name evidence="6" type="ORF">PBIL07802_LOCUS4437</name>
</gene>
<evidence type="ECO:0000259" key="5">
    <source>
        <dbReference type="Pfam" id="PF07992"/>
    </source>
</evidence>
<evidence type="ECO:0000313" key="6">
    <source>
        <dbReference type="EMBL" id="CAE0242273.1"/>
    </source>
</evidence>
<dbReference type="AlphaFoldDB" id="A0A7S3D035"/>
<keyword evidence="2" id="KW-0285">Flavoprotein</keyword>
<dbReference type="GO" id="GO:0005737">
    <property type="term" value="C:cytoplasm"/>
    <property type="evidence" value="ECO:0007669"/>
    <property type="project" value="TreeGrafter"/>
</dbReference>
<protein>
    <recommendedName>
        <fullName evidence="5">FAD/NAD(P)-binding domain-containing protein</fullName>
    </recommendedName>
</protein>
<dbReference type="GO" id="GO:0004174">
    <property type="term" value="F:electron-transferring-flavoprotein dehydrogenase activity"/>
    <property type="evidence" value="ECO:0007669"/>
    <property type="project" value="TreeGrafter"/>
</dbReference>
<dbReference type="EMBL" id="HBIB01007057">
    <property type="protein sequence ID" value="CAE0242273.1"/>
    <property type="molecule type" value="Transcribed_RNA"/>
</dbReference>
<accession>A0A7S3D035</accession>
<keyword evidence="3" id="KW-0274">FAD</keyword>
<dbReference type="SUPFAM" id="SSF51905">
    <property type="entry name" value="FAD/NAD(P)-binding domain"/>
    <property type="match status" value="1"/>
</dbReference>
<dbReference type="PANTHER" id="PTHR43735:SF3">
    <property type="entry name" value="FERROPTOSIS SUPPRESSOR PROTEIN 1"/>
    <property type="match status" value="1"/>
</dbReference>
<organism evidence="6">
    <name type="scientific">Palpitomonas bilix</name>
    <dbReference type="NCBI Taxonomy" id="652834"/>
    <lineage>
        <taxon>Eukaryota</taxon>
        <taxon>Eukaryota incertae sedis</taxon>
    </lineage>
</organism>
<evidence type="ECO:0000256" key="1">
    <source>
        <dbReference type="ARBA" id="ARBA00006442"/>
    </source>
</evidence>
<dbReference type="Pfam" id="PF07992">
    <property type="entry name" value="Pyr_redox_2"/>
    <property type="match status" value="1"/>
</dbReference>
<sequence length="366" mass="39442">MPTSASQQPRLVVVGGGFGGFRLAHSLRAFNVLLIDPKDYFDYCIANVRTPVQPELLQKTIMPYKDVLGDKFLQGRVVDVKNGHLVLEDGSQQAFDYLVLSVGSSTSSTVTKASMSEWSAEKRKQSLQATAERLQKANSVLIVGGGPVGVELAAELACAFGGSKTVNVVHSRDRLLADLKESIGQKALAWLTKHNVNVRLGEKVNLENGEEGRKFKTTGGADIEGDVIFQCTGVSINTAFLKNCELISPALNQRGEIAVDATFKVQGMTNVFAIGDCASTGEAKLGFHARLHSKHLEKFFKKVLAGKKALPSPYKFKLNPMGLVSLGSNAGVGQFGGLSVPNFLVRAIKSKNLLIPRTRKEVGFLP</sequence>
<evidence type="ECO:0000256" key="4">
    <source>
        <dbReference type="ARBA" id="ARBA00023002"/>
    </source>
</evidence>
<evidence type="ECO:0000256" key="3">
    <source>
        <dbReference type="ARBA" id="ARBA00022827"/>
    </source>
</evidence>
<dbReference type="PRINTS" id="PR00368">
    <property type="entry name" value="FADPNR"/>
</dbReference>
<dbReference type="InterPro" id="IPR023753">
    <property type="entry name" value="FAD/NAD-binding_dom"/>
</dbReference>
<dbReference type="InterPro" id="IPR036188">
    <property type="entry name" value="FAD/NAD-bd_sf"/>
</dbReference>
<dbReference type="Gene3D" id="3.50.50.100">
    <property type="match status" value="1"/>
</dbReference>